<proteinExistence type="predicted"/>
<dbReference type="AlphaFoldDB" id="A0A644WYT0"/>
<evidence type="ECO:0000313" key="1">
    <source>
        <dbReference type="EMBL" id="MPM08751.1"/>
    </source>
</evidence>
<accession>A0A644WYT0</accession>
<organism evidence="1">
    <name type="scientific">bioreactor metagenome</name>
    <dbReference type="NCBI Taxonomy" id="1076179"/>
    <lineage>
        <taxon>unclassified sequences</taxon>
        <taxon>metagenomes</taxon>
        <taxon>ecological metagenomes</taxon>
    </lineage>
</organism>
<dbReference type="AntiFam" id="ANF00007">
    <property type="entry name" value="Shadow ORF (opposite clpB)"/>
</dbReference>
<sequence>MPFLIFAHVDTDQTVFVVEHVFGQSPRQFCFSNTCGAEKNERADGSFLIAESAAAPADGVTDCFDGCILTYNPLVQFFFEMEQLFFFALQHPA</sequence>
<dbReference type="EMBL" id="VSSQ01001485">
    <property type="protein sequence ID" value="MPM08751.1"/>
    <property type="molecule type" value="Genomic_DNA"/>
</dbReference>
<gene>
    <name evidence="1" type="ORF">SDC9_55065</name>
</gene>
<protein>
    <submittedName>
        <fullName evidence="1">Uncharacterized protein</fullName>
    </submittedName>
</protein>
<reference evidence="1" key="1">
    <citation type="submission" date="2019-08" db="EMBL/GenBank/DDBJ databases">
        <authorList>
            <person name="Kucharzyk K."/>
            <person name="Murdoch R.W."/>
            <person name="Higgins S."/>
            <person name="Loffler F."/>
        </authorList>
    </citation>
    <scope>NUCLEOTIDE SEQUENCE</scope>
</reference>
<comment type="caution">
    <text evidence="1">The sequence shown here is derived from an EMBL/GenBank/DDBJ whole genome shotgun (WGS) entry which is preliminary data.</text>
</comment>
<name>A0A644WYT0_9ZZZZ</name>